<dbReference type="Gene3D" id="1.20.1640.10">
    <property type="entry name" value="Multidrug efflux transporter AcrB transmembrane domain"/>
    <property type="match status" value="2"/>
</dbReference>
<dbReference type="SUPFAM" id="SSF82866">
    <property type="entry name" value="Multidrug efflux transporter AcrB transmembrane domain"/>
    <property type="match status" value="2"/>
</dbReference>
<feature type="transmembrane region" description="Helical" evidence="8">
    <location>
        <begin position="1912"/>
        <end position="1933"/>
    </location>
</feature>
<dbReference type="PROSITE" id="PS50156">
    <property type="entry name" value="SSD"/>
    <property type="match status" value="1"/>
</dbReference>
<keyword evidence="3 8" id="KW-1133">Transmembrane helix</keyword>
<dbReference type="KEGG" id="aaf:AURANDRAFT_67345"/>
<feature type="transmembrane region" description="Helical" evidence="8">
    <location>
        <begin position="2326"/>
        <end position="2348"/>
    </location>
</feature>
<dbReference type="Proteomes" id="UP000002729">
    <property type="component" value="Unassembled WGS sequence"/>
</dbReference>
<name>F0YKU4_AURAN</name>
<keyword evidence="5" id="KW-0325">Glycoprotein</keyword>
<feature type="region of interest" description="Disordered" evidence="7">
    <location>
        <begin position="1"/>
        <end position="76"/>
    </location>
</feature>
<dbReference type="InParanoid" id="F0YKU4"/>
<dbReference type="Pfam" id="PF02460">
    <property type="entry name" value="Patched"/>
    <property type="match status" value="1"/>
</dbReference>
<evidence type="ECO:0000256" key="3">
    <source>
        <dbReference type="ARBA" id="ARBA00022989"/>
    </source>
</evidence>
<evidence type="ECO:0000256" key="8">
    <source>
        <dbReference type="SAM" id="Phobius"/>
    </source>
</evidence>
<evidence type="ECO:0000313" key="11">
    <source>
        <dbReference type="Proteomes" id="UP000002729"/>
    </source>
</evidence>
<organism evidence="11">
    <name type="scientific">Aureococcus anophagefferens</name>
    <name type="common">Harmful bloom alga</name>
    <dbReference type="NCBI Taxonomy" id="44056"/>
    <lineage>
        <taxon>Eukaryota</taxon>
        <taxon>Sar</taxon>
        <taxon>Stramenopiles</taxon>
        <taxon>Ochrophyta</taxon>
        <taxon>Pelagophyceae</taxon>
        <taxon>Pelagomonadales</taxon>
        <taxon>Pelagomonadaceae</taxon>
        <taxon>Aureococcus</taxon>
    </lineage>
</organism>
<reference evidence="10 11" key="1">
    <citation type="journal article" date="2011" name="Proc. Natl. Acad. Sci. U.S.A.">
        <title>Niche of harmful alga Aureococcus anophagefferens revealed through ecogenomics.</title>
        <authorList>
            <person name="Gobler C.J."/>
            <person name="Berry D.L."/>
            <person name="Dyhrman S.T."/>
            <person name="Wilhelm S.W."/>
            <person name="Salamov A."/>
            <person name="Lobanov A.V."/>
            <person name="Zhang Y."/>
            <person name="Collier J.L."/>
            <person name="Wurch L.L."/>
            <person name="Kustka A.B."/>
            <person name="Dill B.D."/>
            <person name="Shah M."/>
            <person name="VerBerkmoes N.C."/>
            <person name="Kuo A."/>
            <person name="Terry A."/>
            <person name="Pangilinan J."/>
            <person name="Lindquist E.A."/>
            <person name="Lucas S."/>
            <person name="Paulsen I.T."/>
            <person name="Hattenrath-Lehmann T.K."/>
            <person name="Talmage S.C."/>
            <person name="Walker E.A."/>
            <person name="Koch F."/>
            <person name="Burson A.M."/>
            <person name="Marcoval M.A."/>
            <person name="Tang Y.Z."/>
            <person name="Lecleir G.R."/>
            <person name="Coyne K.J."/>
            <person name="Berg G.M."/>
            <person name="Bertrand E.M."/>
            <person name="Saito M.A."/>
            <person name="Gladyshev V.N."/>
            <person name="Grigoriev I.V."/>
        </authorList>
    </citation>
    <scope>NUCLEOTIDE SEQUENCE [LARGE SCALE GENOMIC DNA]</scope>
    <source>
        <strain evidence="11">CCMP 1984</strain>
    </source>
</reference>
<evidence type="ECO:0000256" key="4">
    <source>
        <dbReference type="ARBA" id="ARBA00023136"/>
    </source>
</evidence>
<keyword evidence="4 8" id="KW-0472">Membrane</keyword>
<dbReference type="EMBL" id="GL833153">
    <property type="protein sequence ID" value="EGB04299.1"/>
    <property type="molecule type" value="Genomic_DNA"/>
</dbReference>
<dbReference type="eggNOG" id="KOG3664">
    <property type="taxonomic scope" value="Eukaryota"/>
</dbReference>
<evidence type="ECO:0000256" key="1">
    <source>
        <dbReference type="ARBA" id="ARBA00004141"/>
    </source>
</evidence>
<dbReference type="PANTHER" id="PTHR45951">
    <property type="entry name" value="PROTEIN DISPATCHED-RELATED"/>
    <property type="match status" value="1"/>
</dbReference>
<feature type="domain" description="SSD" evidence="9">
    <location>
        <begin position="1858"/>
        <end position="1970"/>
    </location>
</feature>
<feature type="transmembrane region" description="Helical" evidence="8">
    <location>
        <begin position="1837"/>
        <end position="1854"/>
    </location>
</feature>
<dbReference type="PANTHER" id="PTHR45951:SF7">
    <property type="entry name" value="SSD DOMAIN-CONTAINING PROTEIN"/>
    <property type="match status" value="1"/>
</dbReference>
<evidence type="ECO:0000256" key="5">
    <source>
        <dbReference type="ARBA" id="ARBA00023180"/>
    </source>
</evidence>
<dbReference type="GO" id="GO:0016020">
    <property type="term" value="C:membrane"/>
    <property type="evidence" value="ECO:0007669"/>
    <property type="project" value="UniProtKB-SubCell"/>
</dbReference>
<dbReference type="InterPro" id="IPR000731">
    <property type="entry name" value="SSD"/>
</dbReference>
<evidence type="ECO:0000259" key="9">
    <source>
        <dbReference type="PROSITE" id="PS50156"/>
    </source>
</evidence>
<dbReference type="OrthoDB" id="429851at2759"/>
<feature type="transmembrane region" description="Helical" evidence="8">
    <location>
        <begin position="1945"/>
        <end position="1968"/>
    </location>
</feature>
<evidence type="ECO:0000256" key="7">
    <source>
        <dbReference type="SAM" id="MobiDB-lite"/>
    </source>
</evidence>
<dbReference type="InterPro" id="IPR003392">
    <property type="entry name" value="PTHD_SSD"/>
</dbReference>
<feature type="transmembrane region" description="Helical" evidence="8">
    <location>
        <begin position="1866"/>
        <end position="1885"/>
    </location>
</feature>
<dbReference type="InterPro" id="IPR052081">
    <property type="entry name" value="Dispatched_Hh_regulator"/>
</dbReference>
<comment type="similarity">
    <text evidence="6">Belongs to the dispatched family.</text>
</comment>
<keyword evidence="11" id="KW-1185">Reference proteome</keyword>
<evidence type="ECO:0000256" key="2">
    <source>
        <dbReference type="ARBA" id="ARBA00022692"/>
    </source>
</evidence>
<feature type="compositionally biased region" description="Acidic residues" evidence="7">
    <location>
        <begin position="27"/>
        <end position="40"/>
    </location>
</feature>
<dbReference type="GO" id="GO:0022857">
    <property type="term" value="F:transmembrane transporter activity"/>
    <property type="evidence" value="ECO:0007669"/>
    <property type="project" value="TreeGrafter"/>
</dbReference>
<feature type="transmembrane region" description="Helical" evidence="8">
    <location>
        <begin position="2300"/>
        <end position="2319"/>
    </location>
</feature>
<evidence type="ECO:0000256" key="6">
    <source>
        <dbReference type="ARBA" id="ARBA00038046"/>
    </source>
</evidence>
<comment type="subcellular location">
    <subcellularLocation>
        <location evidence="1">Membrane</location>
        <topology evidence="1">Multi-pass membrane protein</topology>
    </subcellularLocation>
</comment>
<proteinExistence type="inferred from homology"/>
<feature type="transmembrane region" description="Helical" evidence="8">
    <location>
        <begin position="1812"/>
        <end position="1830"/>
    </location>
</feature>
<evidence type="ECO:0000313" key="10">
    <source>
        <dbReference type="EMBL" id="EGB04299.1"/>
    </source>
</evidence>
<gene>
    <name evidence="10" type="ORF">AURANDRAFT_67345</name>
</gene>
<dbReference type="RefSeq" id="XP_009041009.1">
    <property type="nucleotide sequence ID" value="XM_009042761.1"/>
</dbReference>
<feature type="compositionally biased region" description="Low complexity" evidence="7">
    <location>
        <begin position="62"/>
        <end position="75"/>
    </location>
</feature>
<sequence length="2893" mass="322755">MFVDSASSDEDGASEGSEYSAAAAADDWFDGSSESDDDSSASERGSESDSAAGASDDDEDSASQSSSSSGQPAAALTEESIPWAVALASELPGQQHGSAKRRCLVPRDLYKGLADVIDVLRAGGPKELNQQLKELYARGKRLQGQARDNNDAEDRMAHEVYGRVKEANLNMPVLGMEVLENVRLLREHTGLHDCEITRLKNVAAYLVDDAMLNRADGTIGNLIELTGLSATMLRNGADRREAFFEQPPDNTETPHRGRVRIPLHDLVSAWKEMHFCELLELDKDYQASYTKKKFKTDGKNLVCIKCQKKVLMGTKGDVVKWYQDRHPNSLISTATLRKLVCPCMRPSSGNDCACPICWEIVYIIKALRESFRQKGDICDCEACKPGSAWRAAIQSPHALRLALSPCGKETCPGFQLPKEKEPPEFYMFTCAVEKQPPKGADKVLPELHRKCTQCTYGYQMVMPKEGKCKRLTLPLTYHSKQEVNAAPRVDKCFADKFVKVPSTYGEISNKLADKTNKWHYHMWIKQQTKRAQELEIATFDGERSIVVVTDFANRNKLHGIAQSTSEISPAVGCAVAIVLYNPGEQVDGQERPVQTDVWRIFSGAKDCAHYNALLIEEIFVHYSGQEPHKESKLQLPEGGWGEPRRDRLRPPAMSAIGRACSRGAVPGLKKITVISDGKTSTYKGAPSFGYLYGITEKYDVEIMQMFGAAHHMSGPVDAYGTWSCNGCYIYGGYNDGAAKHEDTDVQGWATVDEVNGGIHYDAPNAHSSQLYCVRIKAPWTPEPKEHPLARVDSEPDSDDLACTGKDGKKKMCLPCRNRENQGTILSGEPVAPLECDYQHWCGTPRYVQLLGYRADTEAQKAKEKLRKTQETREKIAAKKRNLSWHLKLHYPPSKIELASKSQLRPGEDTLYGSACSRELRHRRPAALKAATPTKVPSQHTTMKNVLWDMFETKVTSGCELHFFPEHTLPHLHFHHRDAPQNMRVLKTAGARAIAHNLIRSSTKCTRLQTIGSTNKVKGATVRTEWIRPHLEITLRNVTQSGGHYVRRMRRVTVCKLVQEQVQLTLHRAQLIRPDIIASSGCARSALWHGVTPRHGAPFRSPRGPERPGRAELAQRLVGVALAVGVRVVAVAGLERRVAVAPVRLEVEAVVQVGAGAAREHRFNGAIDANPSGSRGRRARVVDVEEREGLVLALADMSGQPMGPGAEPVDAALRRHVLRHGPTRDVHRIRQRAVLEAHRELFGLDSELHNEFQRTQSIGAAHGVTPNGFDVLGVHAEPQRRPQDAAKGRRPKFGGAAQDAVMIPYTTYLGEPSQVAMAARTDFGASVELVQAQASSKRLSGLGRVALAPDAQRLPNNIVRVSLFAIQALQYMAENEDSIPSSETLCAKESEDVDMEPSSIELMENSRDRAQCKSPGVSILELACNPCGDTRDEDELESAGHAIASSYAFPPAEQHKAKTDFRAETENESRSASEAIRFPKQSKRASTIVDHHDDRSAISNDVAAGRPLNNLACIVADRPGFLCFVVLFLCAGAAAALMSVNFAASEPSIYDWSITDDKYTERFDMITLAANDVDKLHVGERRDPTYSWSFLYDANLQGDCETPYGIFTSRHVQTICETEKFVLLSQEYLERFCVLAADDSCAPAHLSLTFWCGCNKHLYFKNTPARFYGSNASCRELPQHQVSQQANQIPQEVSRLLLGDPASYRRVDSWYDRSQEAYRSSNHTCKARSFIYFGTPLAGYSSTGSKESGSQWDTVIDDLGYKIEKRLWNKYDMKATPAESRYMRAAVKKKLDVLWYSELVLIKEVLRIADKDVTIFLGAILVVFLIISCYLRSLPMGWCATLQILMSMLLALFFYRCVLGLRYYTGLHALVIFIALGIGADDVFVFTDAWRRSWFLDPPDDDRKHLRLRLTYAYSRASGSIAMTSFTTIAAFLANLASPCMPMVSLGIYASLCVLFDFILGLSIIPALFSLSHRYRRCFCNRAEDSPPRDGAASRAVADGYLSLLTWRPDRAAGAGKLSAPTSGTAAGARAVRRGAAVIASHLQPPAERQPWFLKNHMFERSIRLMKNDFSLDDIAASPSISVSFGMKSVKRPNYDPYVPKKNRGKVTFVDTFDLYLEQSQKQILNACEVLRDWECDACEGHGDKRLVWKGSVVCFMEEFHEWHAETYGTDTYILTKSEFDVRLKEFRETTVPLHAMYSSWENLIGYVDGQLRYVRIDAKMAADLYNGVETNKQVLRRANKMLSRIRSFDPHSPLTGDVFHASQVWLEYKTQRALLRGLRDGLLITFAAAFSMLLFMTRDIRLSVCAILTVGCVISNTMAFARLLGWVLDGAVCFMLILVVGLSLDFALHLCHMYDYAASHLHYKSRVDKTISAVRSMGSSVTAGAVSTMSAGMVMLACQLPALNKVGIIMVDGSRQKEACFAPFLYIATTRLGVGLSRLWRETELSAVILYLQPGFKIAEGKLPPYFGPSYRKLESSESTQSERIFDWGFGRPSFQEPDTEAGVLAPTLRSEIGADLRPLDHNTGLRGYRAPSTMLGDEEDLIDPTIQLPPSTLHLEVLQEMTMPRAVIATESPEVRGRGTSRDLLPENTTSDMVSYVWPEKSKETRGPWTWVVTLVTMNGVEIRPARALERSLQSGGENLRPKRKDIVFSKYCSHGPLAKDIRLCVDPCRQPTCVWCKQHGIFDYKNRTTFERDSRPEVANTWVSDDIHMAKTLAREDVSTSMKVIEKTMKQQGMLQPPTKRMFTSLTWVPAKFSRNDRDIVAAGLWDSCCNRAFIDEHFFKTLCARELTYGIQQYKDKPDINGVILARNSKMQIQPSPDVECMPKVTMVKTGNAINKAEILCRFYFTEQEALQQCTSYLIDHHPPNKPYQIDHDDMQVESYSLATRGESQI</sequence>
<dbReference type="GeneID" id="20226201"/>
<accession>F0YKU4</accession>
<protein>
    <recommendedName>
        <fullName evidence="9">SSD domain-containing protein</fullName>
    </recommendedName>
</protein>
<feature type="compositionally biased region" description="Low complexity" evidence="7">
    <location>
        <begin position="14"/>
        <end position="26"/>
    </location>
</feature>
<keyword evidence="2 8" id="KW-0812">Transmembrane</keyword>